<dbReference type="GO" id="GO:0006400">
    <property type="term" value="P:tRNA modification"/>
    <property type="evidence" value="ECO:0007669"/>
    <property type="project" value="TreeGrafter"/>
</dbReference>
<dbReference type="EMBL" id="BQKE01000001">
    <property type="protein sequence ID" value="GJM61055.1"/>
    <property type="molecule type" value="Genomic_DNA"/>
</dbReference>
<dbReference type="GO" id="GO:0052381">
    <property type="term" value="F:tRNA dimethylallyltransferase activity"/>
    <property type="evidence" value="ECO:0007669"/>
    <property type="project" value="UniProtKB-UniRule"/>
</dbReference>
<dbReference type="RefSeq" id="WP_338236679.1">
    <property type="nucleotide sequence ID" value="NZ_BQKE01000001.1"/>
</dbReference>
<evidence type="ECO:0000256" key="8">
    <source>
        <dbReference type="ARBA" id="ARBA00022842"/>
    </source>
</evidence>
<dbReference type="SUPFAM" id="SSF52540">
    <property type="entry name" value="P-loop containing nucleoside triphosphate hydrolases"/>
    <property type="match status" value="2"/>
</dbReference>
<evidence type="ECO:0000256" key="5">
    <source>
        <dbReference type="ARBA" id="ARBA00022694"/>
    </source>
</evidence>
<comment type="subunit">
    <text evidence="10">Monomer.</text>
</comment>
<dbReference type="PANTHER" id="PTHR11088:SF60">
    <property type="entry name" value="TRNA DIMETHYLALLYLTRANSFERASE"/>
    <property type="match status" value="1"/>
</dbReference>
<gene>
    <name evidence="14" type="primary">miaA2_1</name>
    <name evidence="10" type="synonym">miaA</name>
    <name evidence="14" type="ORF">PEDI_16070</name>
</gene>
<comment type="function">
    <text evidence="2 10 12">Catalyzes the transfer of a dimethylallyl group onto the adenine at position 37 in tRNAs that read codons beginning with uridine, leading to the formation of N6-(dimethylallyl)adenosine (i(6)A).</text>
</comment>
<dbReference type="NCBIfam" id="TIGR00174">
    <property type="entry name" value="miaA"/>
    <property type="match status" value="1"/>
</dbReference>
<evidence type="ECO:0000256" key="9">
    <source>
        <dbReference type="ARBA" id="ARBA00049563"/>
    </source>
</evidence>
<evidence type="ECO:0000256" key="6">
    <source>
        <dbReference type="ARBA" id="ARBA00022741"/>
    </source>
</evidence>
<feature type="site" description="Interaction with substrate tRNA" evidence="10">
    <location>
        <position position="106"/>
    </location>
</feature>
<evidence type="ECO:0000256" key="7">
    <source>
        <dbReference type="ARBA" id="ARBA00022840"/>
    </source>
</evidence>
<dbReference type="AlphaFoldDB" id="A0AAN4VZ71"/>
<comment type="caution">
    <text evidence="10">Lacks conserved residue(s) required for the propagation of feature annotation.</text>
</comment>
<name>A0AAN4VZ71_9BACT</name>
<feature type="site" description="Interaction with substrate tRNA" evidence="10">
    <location>
        <position position="127"/>
    </location>
</feature>
<feature type="binding site" evidence="10">
    <location>
        <begin position="18"/>
        <end position="23"/>
    </location>
    <ligand>
        <name>substrate</name>
    </ligand>
</feature>
<feature type="region of interest" description="Interaction with substrate tRNA" evidence="10">
    <location>
        <begin position="41"/>
        <end position="44"/>
    </location>
</feature>
<comment type="caution">
    <text evidence="14">The sequence shown here is derived from an EMBL/GenBank/DDBJ whole genome shotgun (WGS) entry which is preliminary data.</text>
</comment>
<evidence type="ECO:0000313" key="14">
    <source>
        <dbReference type="EMBL" id="GJM61055.1"/>
    </source>
</evidence>
<comment type="similarity">
    <text evidence="3 10 13">Belongs to the IPP transferase family.</text>
</comment>
<dbReference type="InterPro" id="IPR018022">
    <property type="entry name" value="IPT"/>
</dbReference>
<protein>
    <recommendedName>
        <fullName evidence="10">tRNA dimethylallyltransferase</fullName>
        <ecNumber evidence="10">2.5.1.75</ecNumber>
    </recommendedName>
    <alternativeName>
        <fullName evidence="10">Dimethylallyl diphosphate:tRNA dimethylallyltransferase</fullName>
        <shortName evidence="10">DMAPP:tRNA dimethylallyltransferase</shortName>
        <shortName evidence="10">DMATase</shortName>
    </alternativeName>
    <alternativeName>
        <fullName evidence="10">Isopentenyl-diphosphate:tRNA isopentenyltransferase</fullName>
        <shortName evidence="10">IPP transferase</shortName>
        <shortName evidence="10">IPPT</shortName>
        <shortName evidence="10">IPTase</shortName>
    </alternativeName>
</protein>
<evidence type="ECO:0000256" key="1">
    <source>
        <dbReference type="ARBA" id="ARBA00001946"/>
    </source>
</evidence>
<keyword evidence="5 10" id="KW-0819">tRNA processing</keyword>
<keyword evidence="4 10" id="KW-0808">Transferase</keyword>
<accession>A0AAN4VZ71</accession>
<keyword evidence="6 10" id="KW-0547">Nucleotide-binding</keyword>
<comment type="cofactor">
    <cofactor evidence="1 10">
        <name>Mg(2+)</name>
        <dbReference type="ChEBI" id="CHEBI:18420"/>
    </cofactor>
</comment>
<keyword evidence="7 10" id="KW-0067">ATP-binding</keyword>
<evidence type="ECO:0000256" key="12">
    <source>
        <dbReference type="RuleBase" id="RU003784"/>
    </source>
</evidence>
<dbReference type="PANTHER" id="PTHR11088">
    <property type="entry name" value="TRNA DIMETHYLALLYLTRANSFERASE"/>
    <property type="match status" value="1"/>
</dbReference>
<keyword evidence="8 10" id="KW-0460">Magnesium</keyword>
<dbReference type="Gene3D" id="3.40.50.300">
    <property type="entry name" value="P-loop containing nucleotide triphosphate hydrolases"/>
    <property type="match status" value="1"/>
</dbReference>
<keyword evidence="15" id="KW-1185">Reference proteome</keyword>
<feature type="binding site" evidence="10">
    <location>
        <begin position="16"/>
        <end position="23"/>
    </location>
    <ligand>
        <name>ATP</name>
        <dbReference type="ChEBI" id="CHEBI:30616"/>
    </ligand>
</feature>
<evidence type="ECO:0000313" key="15">
    <source>
        <dbReference type="Proteomes" id="UP001310022"/>
    </source>
</evidence>
<dbReference type="InterPro" id="IPR027417">
    <property type="entry name" value="P-loop_NTPase"/>
</dbReference>
<dbReference type="Pfam" id="PF01715">
    <property type="entry name" value="IPPT"/>
    <property type="match status" value="1"/>
</dbReference>
<evidence type="ECO:0000256" key="11">
    <source>
        <dbReference type="RuleBase" id="RU003783"/>
    </source>
</evidence>
<evidence type="ECO:0000256" key="2">
    <source>
        <dbReference type="ARBA" id="ARBA00003213"/>
    </source>
</evidence>
<dbReference type="InterPro" id="IPR039657">
    <property type="entry name" value="Dimethylallyltransferase"/>
</dbReference>
<dbReference type="Proteomes" id="UP001310022">
    <property type="component" value="Unassembled WGS sequence"/>
</dbReference>
<evidence type="ECO:0000256" key="3">
    <source>
        <dbReference type="ARBA" id="ARBA00005842"/>
    </source>
</evidence>
<dbReference type="EC" id="2.5.1.75" evidence="10"/>
<dbReference type="HAMAP" id="MF_00185">
    <property type="entry name" value="IPP_trans"/>
    <property type="match status" value="1"/>
</dbReference>
<evidence type="ECO:0000256" key="4">
    <source>
        <dbReference type="ARBA" id="ARBA00022679"/>
    </source>
</evidence>
<reference evidence="14 15" key="1">
    <citation type="submission" date="2021-12" db="EMBL/GenBank/DDBJ databases">
        <title>Genome sequencing of bacteria with rrn-lacking chromosome and rrn-plasmid.</title>
        <authorList>
            <person name="Anda M."/>
            <person name="Iwasaki W."/>
        </authorList>
    </citation>
    <scope>NUCLEOTIDE SEQUENCE [LARGE SCALE GENOMIC DNA]</scope>
    <source>
        <strain evidence="14 15">NBRC 15940</strain>
    </source>
</reference>
<comment type="catalytic activity">
    <reaction evidence="9 10 11">
        <text>adenosine(37) in tRNA + dimethylallyl diphosphate = N(6)-dimethylallyladenosine(37) in tRNA + diphosphate</text>
        <dbReference type="Rhea" id="RHEA:26482"/>
        <dbReference type="Rhea" id="RHEA-COMP:10162"/>
        <dbReference type="Rhea" id="RHEA-COMP:10375"/>
        <dbReference type="ChEBI" id="CHEBI:33019"/>
        <dbReference type="ChEBI" id="CHEBI:57623"/>
        <dbReference type="ChEBI" id="CHEBI:74411"/>
        <dbReference type="ChEBI" id="CHEBI:74415"/>
        <dbReference type="EC" id="2.5.1.75"/>
    </reaction>
</comment>
<organism evidence="14 15">
    <name type="scientific">Persicobacter diffluens</name>
    <dbReference type="NCBI Taxonomy" id="981"/>
    <lineage>
        <taxon>Bacteria</taxon>
        <taxon>Pseudomonadati</taxon>
        <taxon>Bacteroidota</taxon>
        <taxon>Cytophagia</taxon>
        <taxon>Cytophagales</taxon>
        <taxon>Persicobacteraceae</taxon>
        <taxon>Persicobacter</taxon>
    </lineage>
</organism>
<dbReference type="GO" id="GO:0005524">
    <property type="term" value="F:ATP binding"/>
    <property type="evidence" value="ECO:0007669"/>
    <property type="project" value="UniProtKB-UniRule"/>
</dbReference>
<sequence>MQQSNEKHKALITIIGPTASGKTALAVRLAKELEGEIISGDSRQVYKDMDLGTGKDLAEYGNIPYHLIDIRPAGYQYNLREFQEDFHLAFNDISERRKLPILCGGTGLYIQTILEGNINTLVPEDIRWRAAAELLSDREVEQKLKEWGAPAYFKDWGHRKRMIRALEVKRYFDQHPPEELPAYVRPVAAEKQLLVGIEIDREARRRKISLRLKKRFEEGMVVEVEALLKKVPAEGLIYYGLEYKMITEHLQGKLSYEEMFSSLEAQIHRFAKRQMTFFRRMEKMGHQIYWLKSEAGVDQNIQELLAEWQRS</sequence>
<evidence type="ECO:0000256" key="10">
    <source>
        <dbReference type="HAMAP-Rule" id="MF_00185"/>
    </source>
</evidence>
<evidence type="ECO:0000256" key="13">
    <source>
        <dbReference type="RuleBase" id="RU003785"/>
    </source>
</evidence>
<proteinExistence type="inferred from homology"/>